<dbReference type="AlphaFoldDB" id="A0AAW0KRL2"/>
<dbReference type="Proteomes" id="UP000237347">
    <property type="component" value="Unassembled WGS sequence"/>
</dbReference>
<gene>
    <name evidence="1" type="primary">EGS1_0</name>
    <name evidence="1" type="ORF">CFP56_015770</name>
</gene>
<sequence>MALAKKSKILTFGGTGIFVKGETMSFELGEDDIEASSLCRDFEYTTIDQLLDIFLINSPKPTIVAFE</sequence>
<keyword evidence="2" id="KW-1185">Reference proteome</keyword>
<accession>A0AAW0KRL2</accession>
<dbReference type="EMBL" id="PKMF04000247">
    <property type="protein sequence ID" value="KAK7841108.1"/>
    <property type="molecule type" value="Genomic_DNA"/>
</dbReference>
<protein>
    <submittedName>
        <fullName evidence="1">Eugenol synthase 1</fullName>
    </submittedName>
</protein>
<proteinExistence type="predicted"/>
<organism evidence="1 2">
    <name type="scientific">Quercus suber</name>
    <name type="common">Cork oak</name>
    <dbReference type="NCBI Taxonomy" id="58331"/>
    <lineage>
        <taxon>Eukaryota</taxon>
        <taxon>Viridiplantae</taxon>
        <taxon>Streptophyta</taxon>
        <taxon>Embryophyta</taxon>
        <taxon>Tracheophyta</taxon>
        <taxon>Spermatophyta</taxon>
        <taxon>Magnoliopsida</taxon>
        <taxon>eudicotyledons</taxon>
        <taxon>Gunneridae</taxon>
        <taxon>Pentapetalae</taxon>
        <taxon>rosids</taxon>
        <taxon>fabids</taxon>
        <taxon>Fagales</taxon>
        <taxon>Fagaceae</taxon>
        <taxon>Quercus</taxon>
    </lineage>
</organism>
<comment type="caution">
    <text evidence="1">The sequence shown here is derived from an EMBL/GenBank/DDBJ whole genome shotgun (WGS) entry which is preliminary data.</text>
</comment>
<evidence type="ECO:0000313" key="1">
    <source>
        <dbReference type="EMBL" id="KAK7841108.1"/>
    </source>
</evidence>
<name>A0AAW0KRL2_QUESU</name>
<evidence type="ECO:0000313" key="2">
    <source>
        <dbReference type="Proteomes" id="UP000237347"/>
    </source>
</evidence>
<dbReference type="Gene3D" id="3.90.25.10">
    <property type="entry name" value="UDP-galactose 4-epimerase, domain 1"/>
    <property type="match status" value="1"/>
</dbReference>
<reference evidence="1 2" key="1">
    <citation type="journal article" date="2018" name="Sci. Data">
        <title>The draft genome sequence of cork oak.</title>
        <authorList>
            <person name="Ramos A.M."/>
            <person name="Usie A."/>
            <person name="Barbosa P."/>
            <person name="Barros P.M."/>
            <person name="Capote T."/>
            <person name="Chaves I."/>
            <person name="Simoes F."/>
            <person name="Abreu I."/>
            <person name="Carrasquinho I."/>
            <person name="Faro C."/>
            <person name="Guimaraes J.B."/>
            <person name="Mendonca D."/>
            <person name="Nobrega F."/>
            <person name="Rodrigues L."/>
            <person name="Saibo N.J.M."/>
            <person name="Varela M.C."/>
            <person name="Egas C."/>
            <person name="Matos J."/>
            <person name="Miguel C.M."/>
            <person name="Oliveira M.M."/>
            <person name="Ricardo C.P."/>
            <person name="Goncalves S."/>
        </authorList>
    </citation>
    <scope>NUCLEOTIDE SEQUENCE [LARGE SCALE GENOMIC DNA]</scope>
    <source>
        <strain evidence="2">cv. HL8</strain>
    </source>
</reference>